<dbReference type="GO" id="GO:0006284">
    <property type="term" value="P:base-excision repair"/>
    <property type="evidence" value="ECO:0007669"/>
    <property type="project" value="InterPro"/>
</dbReference>
<evidence type="ECO:0000256" key="6">
    <source>
        <dbReference type="ARBA" id="ARBA00023204"/>
    </source>
</evidence>
<evidence type="ECO:0000256" key="3">
    <source>
        <dbReference type="ARBA" id="ARBA00022763"/>
    </source>
</evidence>
<protein>
    <submittedName>
        <fullName evidence="11">Endonuclease VIII</fullName>
    </submittedName>
</protein>
<dbReference type="InterPro" id="IPR035937">
    <property type="entry name" value="FPG_N"/>
</dbReference>
<evidence type="ECO:0000256" key="5">
    <source>
        <dbReference type="ARBA" id="ARBA00023125"/>
    </source>
</evidence>
<dbReference type="GO" id="GO:0016829">
    <property type="term" value="F:lyase activity"/>
    <property type="evidence" value="ECO:0007669"/>
    <property type="project" value="UniProtKB-KW"/>
</dbReference>
<dbReference type="AlphaFoldDB" id="A0AAW5JP85"/>
<keyword evidence="7" id="KW-0456">Lyase</keyword>
<evidence type="ECO:0000313" key="11">
    <source>
        <dbReference type="EMBL" id="MCQ4770200.1"/>
    </source>
</evidence>
<keyword evidence="9" id="KW-0326">Glycosidase</keyword>
<name>A0AAW5JP85_9FIRM</name>
<dbReference type="PANTHER" id="PTHR22993">
    <property type="entry name" value="FORMAMIDOPYRIMIDINE-DNA GLYCOSYLASE"/>
    <property type="match status" value="1"/>
</dbReference>
<dbReference type="SUPFAM" id="SSF57716">
    <property type="entry name" value="Glucocorticoid receptor-like (DNA-binding domain)"/>
    <property type="match status" value="1"/>
</dbReference>
<keyword evidence="5" id="KW-0238">DNA-binding</keyword>
<dbReference type="RefSeq" id="WP_256303707.1">
    <property type="nucleotide sequence ID" value="NZ_JANFYS010000012.1"/>
</dbReference>
<keyword evidence="11" id="KW-0255">Endonuclease</keyword>
<gene>
    <name evidence="11" type="ORF">NE579_06935</name>
</gene>
<dbReference type="InterPro" id="IPR010979">
    <property type="entry name" value="Ribosomal_uS13-like_H2TH"/>
</dbReference>
<dbReference type="SMART" id="SM01232">
    <property type="entry name" value="H2TH"/>
    <property type="match status" value="1"/>
</dbReference>
<dbReference type="Proteomes" id="UP001204562">
    <property type="component" value="Unassembled WGS sequence"/>
</dbReference>
<evidence type="ECO:0000256" key="1">
    <source>
        <dbReference type="ARBA" id="ARBA00001668"/>
    </source>
</evidence>
<comment type="caution">
    <text evidence="11">The sequence shown here is derived from an EMBL/GenBank/DDBJ whole genome shotgun (WGS) entry which is preliminary data.</text>
</comment>
<proteinExistence type="inferred from homology"/>
<dbReference type="EMBL" id="JANFYS010000012">
    <property type="protein sequence ID" value="MCQ4770200.1"/>
    <property type="molecule type" value="Genomic_DNA"/>
</dbReference>
<comment type="similarity">
    <text evidence="2">Belongs to the FPG family.</text>
</comment>
<dbReference type="SUPFAM" id="SSF81624">
    <property type="entry name" value="N-terminal domain of MutM-like DNA repair proteins"/>
    <property type="match status" value="1"/>
</dbReference>
<dbReference type="PROSITE" id="PS51068">
    <property type="entry name" value="FPG_CAT"/>
    <property type="match status" value="1"/>
</dbReference>
<dbReference type="InterPro" id="IPR012319">
    <property type="entry name" value="FPG_cat"/>
</dbReference>
<organism evidence="11 12">
    <name type="scientific">Intestinimonas massiliensis</name>
    <name type="common">ex Afouda et al. 2020</name>
    <dbReference type="NCBI Taxonomy" id="1673721"/>
    <lineage>
        <taxon>Bacteria</taxon>
        <taxon>Bacillati</taxon>
        <taxon>Bacillota</taxon>
        <taxon>Clostridia</taxon>
        <taxon>Eubacteriales</taxon>
        <taxon>Intestinimonas</taxon>
    </lineage>
</organism>
<accession>A0AAW5JP85</accession>
<evidence type="ECO:0000256" key="7">
    <source>
        <dbReference type="ARBA" id="ARBA00023239"/>
    </source>
</evidence>
<sequence>MLELPEALVLAGQINERARGRRVVRAEAGGTPHRFAFFQGEPAWYPRLLEGRRLEEAQAYGGRVELRLEDSRLDLSDGVNLRWLAPGARRPDRHQLLLELDDGAALVASVQMYGALLAFPAGAIDDNFYYRVAREKPSPLSGDFDESYFGGLWAQARPGLSAKAFLAAEQRIPGLGNGCLQDILFRAGVHPKRRLETLGETERTRLFHSVKDTLREMADQGGRDTEKDLMGQSGGYQTYLSAKTWRGACPFCGGAIIRQAYLGGNVYFCIRCQPLEG</sequence>
<dbReference type="GO" id="GO:0003906">
    <property type="term" value="F:DNA-(apurinic or apyrimidinic site) endonuclease activity"/>
    <property type="evidence" value="ECO:0007669"/>
    <property type="project" value="InterPro"/>
</dbReference>
<keyword evidence="3" id="KW-0227">DNA damage</keyword>
<evidence type="ECO:0000256" key="9">
    <source>
        <dbReference type="ARBA" id="ARBA00023295"/>
    </source>
</evidence>
<evidence type="ECO:0000259" key="10">
    <source>
        <dbReference type="PROSITE" id="PS51068"/>
    </source>
</evidence>
<keyword evidence="11" id="KW-0540">Nuclease</keyword>
<keyword evidence="8" id="KW-0511">Multifunctional enzyme</keyword>
<dbReference type="GO" id="GO:0034039">
    <property type="term" value="F:8-oxo-7,8-dihydroguanine DNA N-glycosylase activity"/>
    <property type="evidence" value="ECO:0007669"/>
    <property type="project" value="TreeGrafter"/>
</dbReference>
<evidence type="ECO:0000256" key="2">
    <source>
        <dbReference type="ARBA" id="ARBA00009409"/>
    </source>
</evidence>
<feature type="domain" description="Formamidopyrimidine-DNA glycosylase catalytic" evidence="10">
    <location>
        <begin position="2"/>
        <end position="150"/>
    </location>
</feature>
<reference evidence="11" key="1">
    <citation type="submission" date="2022-06" db="EMBL/GenBank/DDBJ databases">
        <title>Isolation of gut microbiota from human fecal samples.</title>
        <authorList>
            <person name="Pamer E.G."/>
            <person name="Barat B."/>
            <person name="Waligurski E."/>
            <person name="Medina S."/>
            <person name="Paddock L."/>
            <person name="Mostad J."/>
        </authorList>
    </citation>
    <scope>NUCLEOTIDE SEQUENCE</scope>
    <source>
        <strain evidence="11">DFI.9.91</strain>
    </source>
</reference>
<dbReference type="GO" id="GO:0008270">
    <property type="term" value="F:zinc ion binding"/>
    <property type="evidence" value="ECO:0007669"/>
    <property type="project" value="InterPro"/>
</dbReference>
<evidence type="ECO:0000256" key="4">
    <source>
        <dbReference type="ARBA" id="ARBA00022801"/>
    </source>
</evidence>
<dbReference type="PANTHER" id="PTHR22993:SF9">
    <property type="entry name" value="FORMAMIDOPYRIMIDINE-DNA GLYCOSYLASE"/>
    <property type="match status" value="1"/>
</dbReference>
<dbReference type="SUPFAM" id="SSF46946">
    <property type="entry name" value="S13-like H2TH domain"/>
    <property type="match status" value="1"/>
</dbReference>
<evidence type="ECO:0000256" key="8">
    <source>
        <dbReference type="ARBA" id="ARBA00023268"/>
    </source>
</evidence>
<dbReference type="InterPro" id="IPR015886">
    <property type="entry name" value="H2TH_FPG"/>
</dbReference>
<comment type="catalytic activity">
    <reaction evidence="1">
        <text>Hydrolysis of DNA containing ring-opened 7-methylguanine residues, releasing 2,6-diamino-4-hydroxy-5-(N-methyl)formamidopyrimidine.</text>
        <dbReference type="EC" id="3.2.2.23"/>
    </reaction>
</comment>
<evidence type="ECO:0000313" key="12">
    <source>
        <dbReference type="Proteomes" id="UP001204562"/>
    </source>
</evidence>
<dbReference type="Gene3D" id="1.10.8.50">
    <property type="match status" value="1"/>
</dbReference>
<keyword evidence="6" id="KW-0234">DNA repair</keyword>
<dbReference type="GO" id="GO:0003684">
    <property type="term" value="F:damaged DNA binding"/>
    <property type="evidence" value="ECO:0007669"/>
    <property type="project" value="InterPro"/>
</dbReference>
<keyword evidence="4" id="KW-0378">Hydrolase</keyword>